<dbReference type="Proteomes" id="UP001652625">
    <property type="component" value="Chromosome 03"/>
</dbReference>
<dbReference type="GeneID" id="136078649"/>
<dbReference type="PANTHER" id="PTHR45749">
    <property type="match status" value="1"/>
</dbReference>
<dbReference type="PANTHER" id="PTHR45749:SF23">
    <property type="entry name" value="ZINC FINGER MYM-TYPE PROTEIN 1-LIKE"/>
    <property type="match status" value="1"/>
</dbReference>
<accession>A0ABM4BN46</accession>
<evidence type="ECO:0000313" key="1">
    <source>
        <dbReference type="Proteomes" id="UP001652625"/>
    </source>
</evidence>
<proteinExistence type="predicted"/>
<dbReference type="RefSeq" id="XP_065650505.1">
    <property type="nucleotide sequence ID" value="XM_065794433.1"/>
</dbReference>
<keyword evidence="1" id="KW-1185">Reference proteome</keyword>
<protein>
    <submittedName>
        <fullName evidence="2">Zinc finger MYM-type protein 5-like</fullName>
    </submittedName>
</protein>
<gene>
    <name evidence="2" type="primary">LOC136078649</name>
</gene>
<name>A0ABM4BN46_HYDVU</name>
<reference evidence="2" key="1">
    <citation type="submission" date="2025-08" db="UniProtKB">
        <authorList>
            <consortium name="RefSeq"/>
        </authorList>
    </citation>
    <scope>IDENTIFICATION</scope>
</reference>
<organism evidence="1 2">
    <name type="scientific">Hydra vulgaris</name>
    <name type="common">Hydra</name>
    <name type="synonym">Hydra attenuata</name>
    <dbReference type="NCBI Taxonomy" id="6087"/>
    <lineage>
        <taxon>Eukaryota</taxon>
        <taxon>Metazoa</taxon>
        <taxon>Cnidaria</taxon>
        <taxon>Hydrozoa</taxon>
        <taxon>Hydroidolina</taxon>
        <taxon>Anthoathecata</taxon>
        <taxon>Aplanulata</taxon>
        <taxon>Hydridae</taxon>
        <taxon>Hydra</taxon>
    </lineage>
</organism>
<evidence type="ECO:0000313" key="2">
    <source>
        <dbReference type="RefSeq" id="XP_065650505.1"/>
    </source>
</evidence>
<sequence length="144" mass="16864">MELLKNGEIRKRDWLIYSSSTGEIFCFFCSLFQDSDDNFRSGFNNWAHELRSIHRHEQSKQHSDAVQCYFGKVTLKRKIDIHLKQQLENEKRYWREVLRRVVECLKFLCSPGLALRGDSKEIGDFSNGNVLGALENLIHSLLNT</sequence>